<evidence type="ECO:0000313" key="6">
    <source>
        <dbReference type="Ensembl" id="ENSOKIP00005068128.1"/>
    </source>
</evidence>
<reference evidence="6" key="1">
    <citation type="submission" date="2025-08" db="UniProtKB">
        <authorList>
            <consortium name="Ensembl"/>
        </authorList>
    </citation>
    <scope>IDENTIFICATION</scope>
</reference>
<dbReference type="InterPro" id="IPR000079">
    <property type="entry name" value="HMGN_fam"/>
</dbReference>
<dbReference type="GO" id="GO:0005634">
    <property type="term" value="C:nucleus"/>
    <property type="evidence" value="ECO:0007669"/>
    <property type="project" value="UniProtKB-SubCell"/>
</dbReference>
<keyword evidence="3" id="KW-0238">DNA-binding</keyword>
<evidence type="ECO:0000256" key="5">
    <source>
        <dbReference type="SAM" id="MobiDB-lite"/>
    </source>
</evidence>
<comment type="similarity">
    <text evidence="2">Belongs to the HMGN family.</text>
</comment>
<accession>A0A8C7MNP0</accession>
<comment type="subcellular location">
    <subcellularLocation>
        <location evidence="1">Nucleus</location>
    </subcellularLocation>
</comment>
<reference evidence="6" key="2">
    <citation type="submission" date="2025-09" db="UniProtKB">
        <authorList>
            <consortium name="Ensembl"/>
        </authorList>
    </citation>
    <scope>IDENTIFICATION</scope>
</reference>
<dbReference type="AlphaFoldDB" id="A0A8C7MNP0"/>
<dbReference type="GO" id="GO:0031492">
    <property type="term" value="F:nucleosomal DNA binding"/>
    <property type="evidence" value="ECO:0007669"/>
    <property type="project" value="InterPro"/>
</dbReference>
<dbReference type="Proteomes" id="UP000694557">
    <property type="component" value="Unassembled WGS sequence"/>
</dbReference>
<evidence type="ECO:0000256" key="3">
    <source>
        <dbReference type="ARBA" id="ARBA00023125"/>
    </source>
</evidence>
<sequence length="103" mass="11340">MLWGCFSTAGTGRLVRIEGKMNGAKYGEILDENLLQSIMSVTPPPTQKEKAVNDKKEEKKTKKAAAKENAEAEAAEENHSENGDAKTNQVIYITILDNFITIL</sequence>
<dbReference type="Ensembl" id="ENSOKIT00005072452.1">
    <property type="protein sequence ID" value="ENSOKIP00005068128.1"/>
    <property type="gene ID" value="ENSOKIG00005029259.1"/>
</dbReference>
<dbReference type="GO" id="GO:0000785">
    <property type="term" value="C:chromatin"/>
    <property type="evidence" value="ECO:0007669"/>
    <property type="project" value="InterPro"/>
</dbReference>
<dbReference type="InterPro" id="IPR036397">
    <property type="entry name" value="RNaseH_sf"/>
</dbReference>
<evidence type="ECO:0000256" key="2">
    <source>
        <dbReference type="ARBA" id="ARBA00007696"/>
    </source>
</evidence>
<evidence type="ECO:0000256" key="4">
    <source>
        <dbReference type="ARBA" id="ARBA00023242"/>
    </source>
</evidence>
<feature type="compositionally biased region" description="Basic and acidic residues" evidence="5">
    <location>
        <begin position="47"/>
        <end position="83"/>
    </location>
</feature>
<protein>
    <submittedName>
        <fullName evidence="6">Uncharacterized protein</fullName>
    </submittedName>
</protein>
<keyword evidence="4" id="KW-0539">Nucleus</keyword>
<organism evidence="6 7">
    <name type="scientific">Oncorhynchus kisutch</name>
    <name type="common">Coho salmon</name>
    <name type="synonym">Salmo kisutch</name>
    <dbReference type="NCBI Taxonomy" id="8019"/>
    <lineage>
        <taxon>Eukaryota</taxon>
        <taxon>Metazoa</taxon>
        <taxon>Chordata</taxon>
        <taxon>Craniata</taxon>
        <taxon>Vertebrata</taxon>
        <taxon>Euteleostomi</taxon>
        <taxon>Actinopterygii</taxon>
        <taxon>Neopterygii</taxon>
        <taxon>Teleostei</taxon>
        <taxon>Protacanthopterygii</taxon>
        <taxon>Salmoniformes</taxon>
        <taxon>Salmonidae</taxon>
        <taxon>Salmoninae</taxon>
        <taxon>Oncorhynchus</taxon>
    </lineage>
</organism>
<proteinExistence type="inferred from homology"/>
<name>A0A8C7MNP0_ONCKI</name>
<feature type="region of interest" description="Disordered" evidence="5">
    <location>
        <begin position="41"/>
        <end position="83"/>
    </location>
</feature>
<evidence type="ECO:0000256" key="1">
    <source>
        <dbReference type="ARBA" id="ARBA00004123"/>
    </source>
</evidence>
<evidence type="ECO:0000313" key="7">
    <source>
        <dbReference type="Proteomes" id="UP000694557"/>
    </source>
</evidence>
<keyword evidence="7" id="KW-1185">Reference proteome</keyword>
<dbReference type="Gene3D" id="3.30.420.10">
    <property type="entry name" value="Ribonuclease H-like superfamily/Ribonuclease H"/>
    <property type="match status" value="1"/>
</dbReference>
<dbReference type="Pfam" id="PF01101">
    <property type="entry name" value="HMG14_17"/>
    <property type="match status" value="1"/>
</dbReference>